<dbReference type="Proteomes" id="UP000290682">
    <property type="component" value="Unassembled WGS sequence"/>
</dbReference>
<gene>
    <name evidence="1" type="ORF">EBB06_12495</name>
</gene>
<reference evidence="1 2" key="1">
    <citation type="submission" date="2018-10" db="EMBL/GenBank/DDBJ databases">
        <title>Draft genome of Fastidiocella sp. strain 375T, a bacterium isolated from a karstic cave dripping water.</title>
        <authorList>
            <person name="Coelho C."/>
            <person name="Verissimo A."/>
            <person name="Tiago I."/>
        </authorList>
    </citation>
    <scope>NUCLEOTIDE SEQUENCE [LARGE SCALE GENOMIC DNA]</scope>
    <source>
        <strain evidence="1 2">CAVE-375</strain>
    </source>
</reference>
<evidence type="ECO:0000313" key="1">
    <source>
        <dbReference type="EMBL" id="RXZ42706.1"/>
    </source>
</evidence>
<dbReference type="NCBIfam" id="TIGR02215">
    <property type="entry name" value="phage_chp_gp8"/>
    <property type="match status" value="1"/>
</dbReference>
<dbReference type="CDD" id="cd08054">
    <property type="entry name" value="gp6"/>
    <property type="match status" value="1"/>
</dbReference>
<dbReference type="EMBL" id="REGR01000014">
    <property type="protein sequence ID" value="RXZ42706.1"/>
    <property type="molecule type" value="Genomic_DNA"/>
</dbReference>
<protein>
    <recommendedName>
        <fullName evidence="3">Phage gp6-like head-tail connector protein</fullName>
    </recommendedName>
</protein>
<dbReference type="RefSeq" id="WP_129213496.1">
    <property type="nucleotide sequence ID" value="NZ_REGR01000014.1"/>
</dbReference>
<evidence type="ECO:0000313" key="2">
    <source>
        <dbReference type="Proteomes" id="UP000290682"/>
    </source>
</evidence>
<comment type="caution">
    <text evidence="1">The sequence shown here is derived from an EMBL/GenBank/DDBJ whole genome shotgun (WGS) entry which is preliminary data.</text>
</comment>
<name>A0ABY0FAL8_9NEIS</name>
<dbReference type="InterPro" id="IPR021146">
    <property type="entry name" value="Phage_gp6-like_head-tail"/>
</dbReference>
<proteinExistence type="predicted"/>
<keyword evidence="2" id="KW-1185">Reference proteome</keyword>
<dbReference type="Pfam" id="PF05135">
    <property type="entry name" value="Phage_connect_1"/>
    <property type="match status" value="1"/>
</dbReference>
<dbReference type="Gene3D" id="1.10.3230.30">
    <property type="entry name" value="Phage gp6-like head-tail connector protein"/>
    <property type="match status" value="1"/>
</dbReference>
<organism evidence="1 2">
    <name type="scientific">Crenobacter cavernae</name>
    <dbReference type="NCBI Taxonomy" id="2290923"/>
    <lineage>
        <taxon>Bacteria</taxon>
        <taxon>Pseudomonadati</taxon>
        <taxon>Pseudomonadota</taxon>
        <taxon>Betaproteobacteria</taxon>
        <taxon>Neisseriales</taxon>
        <taxon>Neisseriaceae</taxon>
        <taxon>Crenobacter</taxon>
    </lineage>
</organism>
<accession>A0ABY0FAL8</accession>
<sequence length="194" mass="21291">MAAVVISRTAAAVLSLDDIKQQCRIEPDDTFEDALLQQMERAAVRACEGKLGGPLLNATYREALSGFPAVDWLHPAITRPHTISAITLKQDGQTVPWTDYQTVLEDNESRLKIAPRERWPKVDRALDAVVIDFTAGFGDSATAVPEDIKQWLLYRVGTLYGFREAFIAGAAVNDLPGHFVDGLLTPYLPDGVVI</sequence>
<dbReference type="InterPro" id="IPR011738">
    <property type="entry name" value="Phage_CHP"/>
</dbReference>
<evidence type="ECO:0008006" key="3">
    <source>
        <dbReference type="Google" id="ProtNLM"/>
    </source>
</evidence>